<evidence type="ECO:0000256" key="2">
    <source>
        <dbReference type="SAM" id="Phobius"/>
    </source>
</evidence>
<feature type="transmembrane region" description="Helical" evidence="2">
    <location>
        <begin position="115"/>
        <end position="139"/>
    </location>
</feature>
<protein>
    <submittedName>
        <fullName evidence="3">Uncharacterized protein</fullName>
    </submittedName>
</protein>
<dbReference type="EMBL" id="CDMZ01001369">
    <property type="protein sequence ID" value="CEM31560.1"/>
    <property type="molecule type" value="Genomic_DNA"/>
</dbReference>
<sequence length="140" mass="15115">MSNQQKTEQVVIVVDSNGPPPAYGGQYPEKPAAYGTPYGQGQYAQGTPYGQPYGQPQYSNAPPPAVVYVEQPNDDPTLLYVLCIVGACCFFPITLCAGLYGLMGHPAKGSSRVKTASWVNIWTFVIFMILLIIILAVAVR</sequence>
<dbReference type="PhylomeDB" id="A0A0G4GMY3"/>
<name>A0A0G4GMY3_9ALVE</name>
<organism evidence="3">
    <name type="scientific">Chromera velia CCMP2878</name>
    <dbReference type="NCBI Taxonomy" id="1169474"/>
    <lineage>
        <taxon>Eukaryota</taxon>
        <taxon>Sar</taxon>
        <taxon>Alveolata</taxon>
        <taxon>Colpodellida</taxon>
        <taxon>Chromeraceae</taxon>
        <taxon>Chromera</taxon>
    </lineage>
</organism>
<reference evidence="3" key="1">
    <citation type="submission" date="2014-11" db="EMBL/GenBank/DDBJ databases">
        <authorList>
            <person name="Otto D Thomas"/>
            <person name="Naeem Raeece"/>
        </authorList>
    </citation>
    <scope>NUCLEOTIDE SEQUENCE</scope>
</reference>
<accession>A0A0G4GMY3</accession>
<gene>
    <name evidence="3" type="ORF">Cvel_4938</name>
</gene>
<feature type="transmembrane region" description="Helical" evidence="2">
    <location>
        <begin position="78"/>
        <end position="103"/>
    </location>
</feature>
<keyword evidence="2" id="KW-0812">Transmembrane</keyword>
<evidence type="ECO:0000313" key="3">
    <source>
        <dbReference type="EMBL" id="CEM31560.1"/>
    </source>
</evidence>
<proteinExistence type="predicted"/>
<dbReference type="VEuPathDB" id="CryptoDB:Cvel_4938"/>
<keyword evidence="2" id="KW-1133">Transmembrane helix</keyword>
<feature type="region of interest" description="Disordered" evidence="1">
    <location>
        <begin position="35"/>
        <end position="54"/>
    </location>
</feature>
<evidence type="ECO:0000256" key="1">
    <source>
        <dbReference type="SAM" id="MobiDB-lite"/>
    </source>
</evidence>
<keyword evidence="2" id="KW-0472">Membrane</keyword>
<dbReference type="AlphaFoldDB" id="A0A0G4GMY3"/>